<evidence type="ECO:0008006" key="4">
    <source>
        <dbReference type="Google" id="ProtNLM"/>
    </source>
</evidence>
<organism evidence="2 3">
    <name type="scientific">Clostridium innocuum</name>
    <dbReference type="NCBI Taxonomy" id="1522"/>
    <lineage>
        <taxon>Bacteria</taxon>
        <taxon>Bacillati</taxon>
        <taxon>Bacillota</taxon>
        <taxon>Clostridia</taxon>
        <taxon>Eubacteriales</taxon>
        <taxon>Clostridiaceae</taxon>
        <taxon>Clostridium</taxon>
    </lineage>
</organism>
<dbReference type="EMBL" id="JQIF01000143">
    <property type="protein sequence ID" value="KGJ51126.1"/>
    <property type="molecule type" value="Genomic_DNA"/>
</dbReference>
<feature type="transmembrane region" description="Helical" evidence="1">
    <location>
        <begin position="86"/>
        <end position="111"/>
    </location>
</feature>
<comment type="caution">
    <text evidence="2">The sequence shown here is derived from an EMBL/GenBank/DDBJ whole genome shotgun (WGS) entry which is preliminary data.</text>
</comment>
<dbReference type="AlphaFoldDB" id="A0A099I0J2"/>
<dbReference type="RefSeq" id="WP_044908395.1">
    <property type="nucleotide sequence ID" value="NZ_JQIF01000143.1"/>
</dbReference>
<dbReference type="InterPro" id="IPR045798">
    <property type="entry name" value="TrbL_Firmicutes"/>
</dbReference>
<keyword evidence="1" id="KW-0812">Transmembrane</keyword>
<dbReference type="Proteomes" id="UP000030008">
    <property type="component" value="Unassembled WGS sequence"/>
</dbReference>
<keyword evidence="1" id="KW-1133">Transmembrane helix</keyword>
<keyword evidence="1" id="KW-0472">Membrane</keyword>
<evidence type="ECO:0000313" key="3">
    <source>
        <dbReference type="Proteomes" id="UP000030008"/>
    </source>
</evidence>
<name>A0A099I0J2_CLOIN</name>
<feature type="transmembrane region" description="Helical" evidence="1">
    <location>
        <begin position="210"/>
        <end position="232"/>
    </location>
</feature>
<dbReference type="Pfam" id="PF19478">
    <property type="entry name" value="TrbL_2"/>
    <property type="match status" value="1"/>
</dbReference>
<feature type="transmembrane region" description="Helical" evidence="1">
    <location>
        <begin position="40"/>
        <end position="65"/>
    </location>
</feature>
<sequence>MSDNWVVQNLENALNTWNEKLAEIWTIITQSPENFKGGTIWNVIVGIHGALQAIGLALLVLFFVVGVMRTCGSFAETKRPETALKLFIRFALAKGAVTYGLELMMALFRIVQGVISTIMNAAGLGTAQQTVLPTEIVTAIEDCGFFESIPLWAVTLIGGLFITVLSFIMIMTVYGRFFKLYLYTAIAPVPMASFAGEPTQNVGKSFIKSYAAVCMEGAIIVLACIIFSLFAASPPAVDPNAAAVTMVWSYVGELVFNMLVLVGTVKMADRVVREMMGL</sequence>
<feature type="transmembrane region" description="Helical" evidence="1">
    <location>
        <begin position="247"/>
        <end position="268"/>
    </location>
</feature>
<proteinExistence type="predicted"/>
<evidence type="ECO:0000313" key="2">
    <source>
        <dbReference type="EMBL" id="KGJ51126.1"/>
    </source>
</evidence>
<protein>
    <recommendedName>
        <fullName evidence="4">Conjugal transfer protein TrbL</fullName>
    </recommendedName>
</protein>
<accession>A0A099I0J2</accession>
<gene>
    <name evidence="2" type="ORF">CIAN88_22440</name>
</gene>
<reference evidence="2 3" key="1">
    <citation type="submission" date="2014-08" db="EMBL/GenBank/DDBJ databases">
        <title>Clostridium innocuum, an unnegligible vancomycin-resistant pathogen causing extra-intestinal infections.</title>
        <authorList>
            <person name="Feng Y."/>
            <person name="Chiu C.-H."/>
        </authorList>
    </citation>
    <scope>NUCLEOTIDE SEQUENCE [LARGE SCALE GENOMIC DNA]</scope>
    <source>
        <strain evidence="2 3">AN88</strain>
    </source>
</reference>
<feature type="transmembrane region" description="Helical" evidence="1">
    <location>
        <begin position="151"/>
        <end position="174"/>
    </location>
</feature>
<evidence type="ECO:0000256" key="1">
    <source>
        <dbReference type="SAM" id="Phobius"/>
    </source>
</evidence>